<sequence>MHFFQAVERSTNAKMRGSHEIGMCHAGGQAHFKNAIMVFLTPSSLVIDAIHVKYIRLIITFE</sequence>
<proteinExistence type="predicted"/>
<accession>A0A0E9W8F6</accession>
<evidence type="ECO:0000313" key="1">
    <source>
        <dbReference type="EMBL" id="JAH86596.1"/>
    </source>
</evidence>
<name>A0A0E9W8F6_ANGAN</name>
<organism evidence="1">
    <name type="scientific">Anguilla anguilla</name>
    <name type="common">European freshwater eel</name>
    <name type="synonym">Muraena anguilla</name>
    <dbReference type="NCBI Taxonomy" id="7936"/>
    <lineage>
        <taxon>Eukaryota</taxon>
        <taxon>Metazoa</taxon>
        <taxon>Chordata</taxon>
        <taxon>Craniata</taxon>
        <taxon>Vertebrata</taxon>
        <taxon>Euteleostomi</taxon>
        <taxon>Actinopterygii</taxon>
        <taxon>Neopterygii</taxon>
        <taxon>Teleostei</taxon>
        <taxon>Anguilliformes</taxon>
        <taxon>Anguillidae</taxon>
        <taxon>Anguilla</taxon>
    </lineage>
</organism>
<reference evidence="1" key="2">
    <citation type="journal article" date="2015" name="Fish Shellfish Immunol.">
        <title>Early steps in the European eel (Anguilla anguilla)-Vibrio vulnificus interaction in the gills: Role of the RtxA13 toxin.</title>
        <authorList>
            <person name="Callol A."/>
            <person name="Pajuelo D."/>
            <person name="Ebbesson L."/>
            <person name="Teles M."/>
            <person name="MacKenzie S."/>
            <person name="Amaro C."/>
        </authorList>
    </citation>
    <scope>NUCLEOTIDE SEQUENCE</scope>
</reference>
<dbReference type="AlphaFoldDB" id="A0A0E9W8F6"/>
<dbReference type="EMBL" id="GBXM01021981">
    <property type="protein sequence ID" value="JAH86596.1"/>
    <property type="molecule type" value="Transcribed_RNA"/>
</dbReference>
<protein>
    <submittedName>
        <fullName evidence="1">Uncharacterized protein</fullName>
    </submittedName>
</protein>
<reference evidence="1" key="1">
    <citation type="submission" date="2014-11" db="EMBL/GenBank/DDBJ databases">
        <authorList>
            <person name="Amaro Gonzalez C."/>
        </authorList>
    </citation>
    <scope>NUCLEOTIDE SEQUENCE</scope>
</reference>